<evidence type="ECO:0000313" key="1">
    <source>
        <dbReference type="EMBL" id="GAG46152.1"/>
    </source>
</evidence>
<name>X0YG11_9ZZZZ</name>
<sequence length="46" mass="5021">MASKVHISKRLNALLSGKAIRLAKKALANPKLAARMKNTIILPIKK</sequence>
<dbReference type="EMBL" id="BARS01055486">
    <property type="protein sequence ID" value="GAG46152.1"/>
    <property type="molecule type" value="Genomic_DNA"/>
</dbReference>
<comment type="caution">
    <text evidence="1">The sequence shown here is derived from an EMBL/GenBank/DDBJ whole genome shotgun (WGS) entry which is preliminary data.</text>
</comment>
<feature type="non-terminal residue" evidence="1">
    <location>
        <position position="46"/>
    </location>
</feature>
<organism evidence="1">
    <name type="scientific">marine sediment metagenome</name>
    <dbReference type="NCBI Taxonomy" id="412755"/>
    <lineage>
        <taxon>unclassified sequences</taxon>
        <taxon>metagenomes</taxon>
        <taxon>ecological metagenomes</taxon>
    </lineage>
</organism>
<accession>X0YG11</accession>
<gene>
    <name evidence="1" type="ORF">S01H1_81919</name>
</gene>
<protein>
    <submittedName>
        <fullName evidence="1">Uncharacterized protein</fullName>
    </submittedName>
</protein>
<proteinExistence type="predicted"/>
<reference evidence="1" key="1">
    <citation type="journal article" date="2014" name="Front. Microbiol.">
        <title>High frequency of phylogenetically diverse reductive dehalogenase-homologous genes in deep subseafloor sedimentary metagenomes.</title>
        <authorList>
            <person name="Kawai M."/>
            <person name="Futagami T."/>
            <person name="Toyoda A."/>
            <person name="Takaki Y."/>
            <person name="Nishi S."/>
            <person name="Hori S."/>
            <person name="Arai W."/>
            <person name="Tsubouchi T."/>
            <person name="Morono Y."/>
            <person name="Uchiyama I."/>
            <person name="Ito T."/>
            <person name="Fujiyama A."/>
            <person name="Inagaki F."/>
            <person name="Takami H."/>
        </authorList>
    </citation>
    <scope>NUCLEOTIDE SEQUENCE</scope>
    <source>
        <strain evidence="1">Expedition CK06-06</strain>
    </source>
</reference>
<dbReference type="AlphaFoldDB" id="X0YG11"/>